<protein>
    <submittedName>
        <fullName evidence="1">Uncharacterized protein</fullName>
    </submittedName>
</protein>
<dbReference type="AlphaFoldDB" id="A0AA40KWM3"/>
<comment type="caution">
    <text evidence="1">The sequence shown here is derived from an EMBL/GenBank/DDBJ whole genome shotgun (WGS) entry which is preliminary data.</text>
</comment>
<accession>A0AA40KWM3</accession>
<gene>
    <name evidence="1" type="ORF">K0M31_000235</name>
</gene>
<evidence type="ECO:0000313" key="1">
    <source>
        <dbReference type="EMBL" id="KAK1135648.1"/>
    </source>
</evidence>
<name>A0AA40KWM3_9HYME</name>
<reference evidence="1" key="1">
    <citation type="submission" date="2021-10" db="EMBL/GenBank/DDBJ databases">
        <title>Melipona bicolor Genome sequencing and assembly.</title>
        <authorList>
            <person name="Araujo N.S."/>
            <person name="Arias M.C."/>
        </authorList>
    </citation>
    <scope>NUCLEOTIDE SEQUENCE</scope>
    <source>
        <strain evidence="1">USP_2M_L1-L4_2017</strain>
        <tissue evidence="1">Whole body</tissue>
    </source>
</reference>
<dbReference type="Proteomes" id="UP001177670">
    <property type="component" value="Unassembled WGS sequence"/>
</dbReference>
<evidence type="ECO:0000313" key="2">
    <source>
        <dbReference type="Proteomes" id="UP001177670"/>
    </source>
</evidence>
<organism evidence="1 2">
    <name type="scientific">Melipona bicolor</name>
    <dbReference type="NCBI Taxonomy" id="60889"/>
    <lineage>
        <taxon>Eukaryota</taxon>
        <taxon>Metazoa</taxon>
        <taxon>Ecdysozoa</taxon>
        <taxon>Arthropoda</taxon>
        <taxon>Hexapoda</taxon>
        <taxon>Insecta</taxon>
        <taxon>Pterygota</taxon>
        <taxon>Neoptera</taxon>
        <taxon>Endopterygota</taxon>
        <taxon>Hymenoptera</taxon>
        <taxon>Apocrita</taxon>
        <taxon>Aculeata</taxon>
        <taxon>Apoidea</taxon>
        <taxon>Anthophila</taxon>
        <taxon>Apidae</taxon>
        <taxon>Melipona</taxon>
    </lineage>
</organism>
<keyword evidence="2" id="KW-1185">Reference proteome</keyword>
<dbReference type="EMBL" id="JAHYIQ010000001">
    <property type="protein sequence ID" value="KAK1135648.1"/>
    <property type="molecule type" value="Genomic_DNA"/>
</dbReference>
<sequence length="89" mass="10470">MAEERKARRTRHRGATAVRAEIAAVRRTSQHQMVSRGDAYLHFQRGRRNNARQQRHRRQNYYRHLRGAVKASGDEGGNFKDTEQLVIRD</sequence>
<proteinExistence type="predicted"/>